<dbReference type="Proteomes" id="UP000885342">
    <property type="component" value="Unassembled WGS sequence"/>
</dbReference>
<sequence>MDIEMNNTEEMFSKLGMRLGAEMAIPLKDGDNFAPTGCIVTKLDKENGLLICRPVQKEINGTWYTVDLSK</sequence>
<protein>
    <submittedName>
        <fullName evidence="1">Uncharacterized protein</fullName>
    </submittedName>
</protein>
<comment type="caution">
    <text evidence="1">The sequence shown here is derived from an EMBL/GenBank/DDBJ whole genome shotgun (WGS) entry which is preliminary data.</text>
</comment>
<accession>A0A6C8YGV5</accession>
<name>A0A6C8YGV5_SALER</name>
<proteinExistence type="predicted"/>
<reference evidence="1" key="1">
    <citation type="submission" date="2018-08" db="EMBL/GenBank/DDBJ databases">
        <authorList>
            <consortium name="GenomeTrakr network: Whole genome sequencing for foodborne pathogen traceback"/>
        </authorList>
    </citation>
    <scope>NUCLEOTIDE SEQUENCE [LARGE SCALE GENOMIC DNA]</scope>
    <source>
        <strain evidence="1">FDA00003943</strain>
    </source>
</reference>
<organism evidence="1">
    <name type="scientific">Salmonella enterica subsp. salamae</name>
    <dbReference type="NCBI Taxonomy" id="59202"/>
    <lineage>
        <taxon>Bacteria</taxon>
        <taxon>Pseudomonadati</taxon>
        <taxon>Pseudomonadota</taxon>
        <taxon>Gammaproteobacteria</taxon>
        <taxon>Enterobacterales</taxon>
        <taxon>Enterobacteriaceae</taxon>
        <taxon>Salmonella</taxon>
    </lineage>
</organism>
<gene>
    <name evidence="1" type="ORF">AIF45_23875</name>
</gene>
<dbReference type="EMBL" id="RSKH01000031">
    <property type="protein sequence ID" value="MII82018.1"/>
    <property type="molecule type" value="Genomic_DNA"/>
</dbReference>
<evidence type="ECO:0000313" key="1">
    <source>
        <dbReference type="EMBL" id="MII82018.1"/>
    </source>
</evidence>
<dbReference type="AlphaFoldDB" id="A0A6C8YGV5"/>